<evidence type="ECO:0000313" key="1">
    <source>
        <dbReference type="Proteomes" id="UP000504615"/>
    </source>
</evidence>
<dbReference type="GO" id="GO:0032467">
    <property type="term" value="P:positive regulation of cytokinesis"/>
    <property type="evidence" value="ECO:0007669"/>
    <property type="project" value="TreeGrafter"/>
</dbReference>
<dbReference type="GO" id="GO:0097431">
    <property type="term" value="C:mitotic spindle pole"/>
    <property type="evidence" value="ECO:0007669"/>
    <property type="project" value="TreeGrafter"/>
</dbReference>
<evidence type="ECO:0000313" key="2">
    <source>
        <dbReference type="RefSeq" id="XP_011645978.1"/>
    </source>
</evidence>
<dbReference type="GeneID" id="105432735"/>
<dbReference type="InterPro" id="IPR039302">
    <property type="entry name" value="MAP10"/>
</dbReference>
<accession>A0A6I9X0E3</accession>
<dbReference type="GO" id="GO:0031122">
    <property type="term" value="P:cytoplasmic microtubule organization"/>
    <property type="evidence" value="ECO:0007669"/>
    <property type="project" value="TreeGrafter"/>
</dbReference>
<keyword evidence="1" id="KW-1185">Reference proteome</keyword>
<dbReference type="GO" id="GO:1990023">
    <property type="term" value="C:mitotic spindle midzone"/>
    <property type="evidence" value="ECO:0007669"/>
    <property type="project" value="TreeGrafter"/>
</dbReference>
<protein>
    <submittedName>
        <fullName evidence="2">Uncharacterized protein LOC105432735</fullName>
    </submittedName>
</protein>
<dbReference type="Proteomes" id="UP000504615">
    <property type="component" value="Unplaced"/>
</dbReference>
<dbReference type="GO" id="GO:0005813">
    <property type="term" value="C:centrosome"/>
    <property type="evidence" value="ECO:0007669"/>
    <property type="project" value="TreeGrafter"/>
</dbReference>
<dbReference type="OrthoDB" id="6624851at2759"/>
<organism evidence="1 2">
    <name type="scientific">Pogonomyrmex barbatus</name>
    <name type="common">red harvester ant</name>
    <dbReference type="NCBI Taxonomy" id="144034"/>
    <lineage>
        <taxon>Eukaryota</taxon>
        <taxon>Metazoa</taxon>
        <taxon>Ecdysozoa</taxon>
        <taxon>Arthropoda</taxon>
        <taxon>Hexapoda</taxon>
        <taxon>Insecta</taxon>
        <taxon>Pterygota</taxon>
        <taxon>Neoptera</taxon>
        <taxon>Endopterygota</taxon>
        <taxon>Hymenoptera</taxon>
        <taxon>Apocrita</taxon>
        <taxon>Aculeata</taxon>
        <taxon>Formicoidea</taxon>
        <taxon>Formicidae</taxon>
        <taxon>Myrmicinae</taxon>
        <taxon>Pogonomyrmex</taxon>
    </lineage>
</organism>
<dbReference type="GO" id="GO:0051256">
    <property type="term" value="P:mitotic spindle midzone assembly"/>
    <property type="evidence" value="ECO:0007669"/>
    <property type="project" value="TreeGrafter"/>
</dbReference>
<dbReference type="PANTHER" id="PTHR21831:SF2">
    <property type="entry name" value="MICROTUBULE-ASSOCIATED PROTEIN 10"/>
    <property type="match status" value="1"/>
</dbReference>
<dbReference type="GO" id="GO:0008017">
    <property type="term" value="F:microtubule binding"/>
    <property type="evidence" value="ECO:0007669"/>
    <property type="project" value="InterPro"/>
</dbReference>
<gene>
    <name evidence="2" type="primary">LOC105432735</name>
</gene>
<dbReference type="Pfam" id="PF14924">
    <property type="entry name" value="MAP10_N"/>
    <property type="match status" value="1"/>
</dbReference>
<dbReference type="KEGG" id="pbar:105432735"/>
<name>A0A6I9X0E3_9HYME</name>
<dbReference type="AlphaFoldDB" id="A0A6I9X0E3"/>
<sequence length="289" mass="32270">MERNQLILIELLVDTVNIPTIRAIHDEILPVKTCVSFQILNLPPINIYQEAPTEACACIPNGPQVFKKGKSCLFALPDSVLQKPLCNFPMVMSVYKELPPGLLPDVILIGTHRIQLHGFMNSLLGMQNSQDSKPCKTMKNAFKITTATGQYVGEVTVFIRVSCFGKKIVTQFQLPHNKKPYLFKGVDDGPVYQCKRVTSALHTRQINCVCPGKKVGDGSGEAIARRTRCCVSADERRRQLGDIKRDKCPPCCRGTRDISRSRETVRKCGCVVKEEQTYNCTKTSIKHST</sequence>
<dbReference type="GO" id="GO:0030496">
    <property type="term" value="C:midbody"/>
    <property type="evidence" value="ECO:0007669"/>
    <property type="project" value="TreeGrafter"/>
</dbReference>
<dbReference type="GO" id="GO:0005881">
    <property type="term" value="C:cytoplasmic microtubule"/>
    <property type="evidence" value="ECO:0007669"/>
    <property type="project" value="TreeGrafter"/>
</dbReference>
<dbReference type="PANTHER" id="PTHR21831">
    <property type="entry name" value="MICROTUBULE-ASSOCIATED PROTEIN 10"/>
    <property type="match status" value="1"/>
</dbReference>
<dbReference type="RefSeq" id="XP_011645978.1">
    <property type="nucleotide sequence ID" value="XM_011647676.2"/>
</dbReference>
<proteinExistence type="predicted"/>
<reference evidence="2" key="1">
    <citation type="submission" date="2025-08" db="UniProtKB">
        <authorList>
            <consortium name="RefSeq"/>
        </authorList>
    </citation>
    <scope>IDENTIFICATION</scope>
</reference>